<dbReference type="Proteomes" id="UP000078512">
    <property type="component" value="Unassembled WGS sequence"/>
</dbReference>
<name>A0A197JC85_9FUNG</name>
<feature type="compositionally biased region" description="Acidic residues" evidence="1">
    <location>
        <begin position="100"/>
        <end position="117"/>
    </location>
</feature>
<evidence type="ECO:0000313" key="2">
    <source>
        <dbReference type="EMBL" id="OAQ22715.1"/>
    </source>
</evidence>
<evidence type="ECO:0000256" key="1">
    <source>
        <dbReference type="SAM" id="MobiDB-lite"/>
    </source>
</evidence>
<reference evidence="2 3" key="1">
    <citation type="submission" date="2016-05" db="EMBL/GenBank/DDBJ databases">
        <title>Genome sequencing reveals origins of a unique bacterial endosymbiosis in the earliest lineages of terrestrial Fungi.</title>
        <authorList>
            <consortium name="DOE Joint Genome Institute"/>
            <person name="Uehling J."/>
            <person name="Gryganskyi A."/>
            <person name="Hameed K."/>
            <person name="Tschaplinski T."/>
            <person name="Misztal P."/>
            <person name="Wu S."/>
            <person name="Desiro A."/>
            <person name="Vande Pol N."/>
            <person name="Du Z.-Y."/>
            <person name="Zienkiewicz A."/>
            <person name="Zienkiewicz K."/>
            <person name="Morin E."/>
            <person name="Tisserant E."/>
            <person name="Splivallo R."/>
            <person name="Hainaut M."/>
            <person name="Henrissat B."/>
            <person name="Ohm R."/>
            <person name="Kuo A."/>
            <person name="Yan J."/>
            <person name="Lipzen A."/>
            <person name="Nolan M."/>
            <person name="Labutti K."/>
            <person name="Barry K."/>
            <person name="Goldstein A."/>
            <person name="Labbe J."/>
            <person name="Schadt C."/>
            <person name="Tuskan G."/>
            <person name="Grigoriev I."/>
            <person name="Martin F."/>
            <person name="Vilgalys R."/>
            <person name="Bonito G."/>
        </authorList>
    </citation>
    <scope>NUCLEOTIDE SEQUENCE [LARGE SCALE GENOMIC DNA]</scope>
    <source>
        <strain evidence="2 3">AG-77</strain>
    </source>
</reference>
<accession>A0A197JC85</accession>
<feature type="region of interest" description="Disordered" evidence="1">
    <location>
        <begin position="88"/>
        <end position="120"/>
    </location>
</feature>
<dbReference type="EMBL" id="KV442146">
    <property type="protein sequence ID" value="OAQ22715.1"/>
    <property type="molecule type" value="Genomic_DNA"/>
</dbReference>
<dbReference type="OrthoDB" id="10390768at2759"/>
<protein>
    <submittedName>
        <fullName evidence="2">Uncharacterized protein</fullName>
    </submittedName>
</protein>
<keyword evidence="3" id="KW-1185">Reference proteome</keyword>
<evidence type="ECO:0000313" key="3">
    <source>
        <dbReference type="Proteomes" id="UP000078512"/>
    </source>
</evidence>
<feature type="compositionally biased region" description="Basic and acidic residues" evidence="1">
    <location>
        <begin position="90"/>
        <end position="99"/>
    </location>
</feature>
<gene>
    <name evidence="2" type="ORF">K457DRAFT_143241</name>
</gene>
<dbReference type="AlphaFoldDB" id="A0A197JC85"/>
<sequence length="186" mass="20958">MAWSRRAWASIESAKIRNCFNHTNLMGPSNEIPSIDQHLQEALDDIDHNLSLLPKDLRIPREGFIDPVGENGSIHIQLSDTDLLALPVDGTDRMDKGNGEDEGQEEEEKDEEQDDEPPLPSRAEILAAIDFTMQYIDGDFGPIEYPEVGDTFAGTLKKLKGWREALHKIIFSSMTQPTLHSFFQPQ</sequence>
<proteinExistence type="predicted"/>
<organism evidence="2 3">
    <name type="scientific">Linnemannia elongata AG-77</name>
    <dbReference type="NCBI Taxonomy" id="1314771"/>
    <lineage>
        <taxon>Eukaryota</taxon>
        <taxon>Fungi</taxon>
        <taxon>Fungi incertae sedis</taxon>
        <taxon>Mucoromycota</taxon>
        <taxon>Mortierellomycotina</taxon>
        <taxon>Mortierellomycetes</taxon>
        <taxon>Mortierellales</taxon>
        <taxon>Mortierellaceae</taxon>
        <taxon>Linnemannia</taxon>
    </lineage>
</organism>